<dbReference type="AlphaFoldDB" id="Q6KH26"/>
<gene>
    <name evidence="6" type="primary">mscL</name>
    <name evidence="6" type="ordered locus">MMOB6190</name>
</gene>
<dbReference type="InterPro" id="IPR036019">
    <property type="entry name" value="MscL_channel"/>
</dbReference>
<dbReference type="HOGENOM" id="CLU_095787_3_0_14"/>
<dbReference type="Gene3D" id="1.10.1200.120">
    <property type="entry name" value="Large-conductance mechanosensitive channel, MscL, domain 1"/>
    <property type="match status" value="1"/>
</dbReference>
<dbReference type="GO" id="GO:0016020">
    <property type="term" value="C:membrane"/>
    <property type="evidence" value="ECO:0007669"/>
    <property type="project" value="UniProtKB-SubCell"/>
</dbReference>
<feature type="transmembrane region" description="Helical" evidence="5">
    <location>
        <begin position="85"/>
        <end position="109"/>
    </location>
</feature>
<dbReference type="RefSeq" id="WP_011265139.1">
    <property type="nucleotide sequence ID" value="NC_006908.1"/>
</dbReference>
<evidence type="ECO:0000256" key="4">
    <source>
        <dbReference type="ARBA" id="ARBA00023136"/>
    </source>
</evidence>
<name>Q6KH26_MYCM1</name>
<keyword evidence="3 5" id="KW-1133">Transmembrane helix</keyword>
<protein>
    <submittedName>
        <fullName evidence="6">Large-conductance mechanosensitive channel</fullName>
    </submittedName>
</protein>
<dbReference type="Pfam" id="PF01741">
    <property type="entry name" value="MscL"/>
    <property type="match status" value="1"/>
</dbReference>
<dbReference type="STRING" id="267748.MMOB6190"/>
<evidence type="ECO:0000256" key="5">
    <source>
        <dbReference type="SAM" id="Phobius"/>
    </source>
</evidence>
<evidence type="ECO:0000256" key="1">
    <source>
        <dbReference type="ARBA" id="ARBA00004141"/>
    </source>
</evidence>
<sequence>MAIKKPFKKDTIPAKSYDEAKSALKRGNILMLAVGLLLGTVFGALVASFANDILLGAIGIGINALGININNFSDLSFQTIRYGNFISALLTFIIVSLFIFFALFIYFVIRNIRLDNLKKKYPERYVVAAPKPSTDELILEELRTLNRAKRL</sequence>
<dbReference type="PANTHER" id="PTHR30266:SF2">
    <property type="entry name" value="LARGE-CONDUCTANCE MECHANOSENSITIVE CHANNEL"/>
    <property type="match status" value="1"/>
</dbReference>
<keyword evidence="7" id="KW-1185">Reference proteome</keyword>
<dbReference type="InterPro" id="IPR037673">
    <property type="entry name" value="MSC/AndL"/>
</dbReference>
<dbReference type="PANTHER" id="PTHR30266">
    <property type="entry name" value="MECHANOSENSITIVE CHANNEL MSCL"/>
    <property type="match status" value="1"/>
</dbReference>
<evidence type="ECO:0000256" key="2">
    <source>
        <dbReference type="ARBA" id="ARBA00022692"/>
    </source>
</evidence>
<keyword evidence="2 5" id="KW-0812">Transmembrane</keyword>
<organism evidence="6 7">
    <name type="scientific">Mycoplasma mobile (strain ATCC 43663 / 163K / NCTC 11711)</name>
    <name type="common">Mesomycoplasma mobile</name>
    <dbReference type="NCBI Taxonomy" id="267748"/>
    <lineage>
        <taxon>Bacteria</taxon>
        <taxon>Bacillati</taxon>
        <taxon>Mycoplasmatota</taxon>
        <taxon>Mycoplasmoidales</taxon>
        <taxon>Metamycoplasmataceae</taxon>
        <taxon>Mesomycoplasma</taxon>
    </lineage>
</organism>
<accession>Q6KH26</accession>
<dbReference type="GO" id="GO:0008381">
    <property type="term" value="F:mechanosensitive monoatomic ion channel activity"/>
    <property type="evidence" value="ECO:0007669"/>
    <property type="project" value="TreeGrafter"/>
</dbReference>
<dbReference type="eggNOG" id="COG1970">
    <property type="taxonomic scope" value="Bacteria"/>
</dbReference>
<feature type="transmembrane region" description="Helical" evidence="5">
    <location>
        <begin position="53"/>
        <end position="73"/>
    </location>
</feature>
<dbReference type="EMBL" id="AE017308">
    <property type="protein sequence ID" value="AAT28105.1"/>
    <property type="molecule type" value="Genomic_DNA"/>
</dbReference>
<reference evidence="6 7" key="1">
    <citation type="journal article" date="2004" name="Genome Res.">
        <title>The complete genome and proteome of Mycoplasma mobile.</title>
        <authorList>
            <person name="Jaffe J.D."/>
            <person name="Stange-Thomann N."/>
            <person name="Smith C."/>
            <person name="DeCaprio D."/>
            <person name="Fisher S."/>
            <person name="Butler J."/>
            <person name="Calvo S."/>
            <person name="Elkins T."/>
            <person name="FitzGerald M.G."/>
            <person name="Hafez N."/>
            <person name="Kodira C.D."/>
            <person name="Major J."/>
            <person name="Wang S."/>
            <person name="Wilkinson J."/>
            <person name="Nicol R."/>
            <person name="Nusbaum C."/>
            <person name="Birren B."/>
            <person name="Berg H.C."/>
            <person name="Church G.M."/>
        </authorList>
    </citation>
    <scope>NUCLEOTIDE SEQUENCE [LARGE SCALE GENOMIC DNA]</scope>
    <source>
        <strain evidence="7">ATCC 43663 / 163K / NCTC 11711</strain>
    </source>
</reference>
<keyword evidence="4 5" id="KW-0472">Membrane</keyword>
<evidence type="ECO:0000313" key="6">
    <source>
        <dbReference type="EMBL" id="AAT28105.1"/>
    </source>
</evidence>
<feature type="transmembrane region" description="Helical" evidence="5">
    <location>
        <begin position="29"/>
        <end position="47"/>
    </location>
</feature>
<dbReference type="SUPFAM" id="SSF81330">
    <property type="entry name" value="Gated mechanosensitive channel"/>
    <property type="match status" value="1"/>
</dbReference>
<evidence type="ECO:0000313" key="7">
    <source>
        <dbReference type="Proteomes" id="UP000009072"/>
    </source>
</evidence>
<comment type="subcellular location">
    <subcellularLocation>
        <location evidence="1">Membrane</location>
        <topology evidence="1">Multi-pass membrane protein</topology>
    </subcellularLocation>
</comment>
<evidence type="ECO:0000256" key="3">
    <source>
        <dbReference type="ARBA" id="ARBA00022989"/>
    </source>
</evidence>
<proteinExistence type="predicted"/>
<dbReference type="KEGG" id="mmo:MMOB6190"/>
<dbReference type="Proteomes" id="UP000009072">
    <property type="component" value="Chromosome"/>
</dbReference>